<accession>A0AAD2E4C9</accession>
<keyword evidence="2" id="KW-1185">Reference proteome</keyword>
<organism evidence="1 2">
    <name type="scientific">Fraxinus pennsylvanica</name>
    <dbReference type="NCBI Taxonomy" id="56036"/>
    <lineage>
        <taxon>Eukaryota</taxon>
        <taxon>Viridiplantae</taxon>
        <taxon>Streptophyta</taxon>
        <taxon>Embryophyta</taxon>
        <taxon>Tracheophyta</taxon>
        <taxon>Spermatophyta</taxon>
        <taxon>Magnoliopsida</taxon>
        <taxon>eudicotyledons</taxon>
        <taxon>Gunneridae</taxon>
        <taxon>Pentapetalae</taxon>
        <taxon>asterids</taxon>
        <taxon>lamiids</taxon>
        <taxon>Lamiales</taxon>
        <taxon>Oleaceae</taxon>
        <taxon>Oleeae</taxon>
        <taxon>Fraxinus</taxon>
    </lineage>
</organism>
<name>A0AAD2E4C9_9LAMI</name>
<proteinExistence type="predicted"/>
<reference evidence="1" key="1">
    <citation type="submission" date="2023-05" db="EMBL/GenBank/DDBJ databases">
        <authorList>
            <person name="Huff M."/>
        </authorList>
    </citation>
    <scope>NUCLEOTIDE SEQUENCE</scope>
</reference>
<evidence type="ECO:0000313" key="1">
    <source>
        <dbReference type="EMBL" id="CAI9776829.1"/>
    </source>
</evidence>
<gene>
    <name evidence="1" type="ORF">FPE_LOCUS24259</name>
</gene>
<dbReference type="AlphaFoldDB" id="A0AAD2E4C9"/>
<evidence type="ECO:0000313" key="2">
    <source>
        <dbReference type="Proteomes" id="UP000834106"/>
    </source>
</evidence>
<dbReference type="EMBL" id="OU503050">
    <property type="protein sequence ID" value="CAI9776829.1"/>
    <property type="molecule type" value="Genomic_DNA"/>
</dbReference>
<dbReference type="Proteomes" id="UP000834106">
    <property type="component" value="Chromosome 15"/>
</dbReference>
<protein>
    <submittedName>
        <fullName evidence="1">Uncharacterized protein</fullName>
    </submittedName>
</protein>
<sequence>MLEDRCLRGNKKIAYSVRLGKLRPICLKDKSLKIVVSGFTINQYCCLSLSWARHCAAKGGCSKSPTILGCIAGSAILRKAALLAFEKKRSTLTTDMIECLGESLEERCPVSQ</sequence>